<proteinExistence type="predicted"/>
<organism evidence="2 3">
    <name type="scientific">Paeniglutamicibacter antarcticus</name>
    <dbReference type="NCBI Taxonomy" id="494023"/>
    <lineage>
        <taxon>Bacteria</taxon>
        <taxon>Bacillati</taxon>
        <taxon>Actinomycetota</taxon>
        <taxon>Actinomycetes</taxon>
        <taxon>Micrococcales</taxon>
        <taxon>Micrococcaceae</taxon>
        <taxon>Paeniglutamicibacter</taxon>
    </lineage>
</organism>
<keyword evidence="3" id="KW-1185">Reference proteome</keyword>
<reference evidence="3" key="1">
    <citation type="journal article" date="2019" name="Int. J. Syst. Evol. Microbiol.">
        <title>The Global Catalogue of Microorganisms (GCM) 10K type strain sequencing project: providing services to taxonomists for standard genome sequencing and annotation.</title>
        <authorList>
            <consortium name="The Broad Institute Genomics Platform"/>
            <consortium name="The Broad Institute Genome Sequencing Center for Infectious Disease"/>
            <person name="Wu L."/>
            <person name="Ma J."/>
        </authorList>
    </citation>
    <scope>NUCLEOTIDE SEQUENCE [LARGE SCALE GENOMIC DNA]</scope>
    <source>
        <strain evidence="3">JCM 18952</strain>
    </source>
</reference>
<dbReference type="EMBL" id="BAABLK010000028">
    <property type="protein sequence ID" value="GAA5227382.1"/>
    <property type="molecule type" value="Genomic_DNA"/>
</dbReference>
<dbReference type="RefSeq" id="WP_210101203.1">
    <property type="nucleotide sequence ID" value="NZ_BAABLK010000028.1"/>
</dbReference>
<dbReference type="Proteomes" id="UP001501257">
    <property type="component" value="Unassembled WGS sequence"/>
</dbReference>
<protein>
    <submittedName>
        <fullName evidence="2">Uncharacterized protein</fullName>
    </submittedName>
</protein>
<feature type="region of interest" description="Disordered" evidence="1">
    <location>
        <begin position="45"/>
        <end position="97"/>
    </location>
</feature>
<dbReference type="InterPro" id="IPR045596">
    <property type="entry name" value="DUF6459"/>
</dbReference>
<evidence type="ECO:0000256" key="1">
    <source>
        <dbReference type="SAM" id="MobiDB-lite"/>
    </source>
</evidence>
<sequence>MSITAIDPAPARNMPLHTLENVYASPDAQGVFPIEVRRFPVTLRRGSATRRRRCLQPVPDGEAPKPRSPSPQESKAATRAEPGRRPGNVSLQRSPSPAAQAVAERLFPSNDDLLFPAASVAAIVHAAAPAMLEVLAGARSAHQLVRALSPDCMLKLEYHVRLGAAQRPDPDSCCYSNPRVMAMRVTQIMPLVFEAAVVLRDMQKVRATALRIERWHGRWQVTALEIG</sequence>
<gene>
    <name evidence="2" type="ORF">GCM10025778_19150</name>
</gene>
<evidence type="ECO:0000313" key="3">
    <source>
        <dbReference type="Proteomes" id="UP001501257"/>
    </source>
</evidence>
<dbReference type="Pfam" id="PF20060">
    <property type="entry name" value="DUF6459"/>
    <property type="match status" value="1"/>
</dbReference>
<name>A0ABP9TNV8_9MICC</name>
<evidence type="ECO:0000313" key="2">
    <source>
        <dbReference type="EMBL" id="GAA5227382.1"/>
    </source>
</evidence>
<comment type="caution">
    <text evidence="2">The sequence shown here is derived from an EMBL/GenBank/DDBJ whole genome shotgun (WGS) entry which is preliminary data.</text>
</comment>
<accession>A0ABP9TNV8</accession>